<organism evidence="1 2">
    <name type="scientific">Actinoplanes sichuanensis</name>
    <dbReference type="NCBI Taxonomy" id="512349"/>
    <lineage>
        <taxon>Bacteria</taxon>
        <taxon>Bacillati</taxon>
        <taxon>Actinomycetota</taxon>
        <taxon>Actinomycetes</taxon>
        <taxon>Micromonosporales</taxon>
        <taxon>Micromonosporaceae</taxon>
        <taxon>Actinoplanes</taxon>
    </lineage>
</organism>
<name>A0ABW4A4D9_9ACTN</name>
<evidence type="ECO:0000313" key="2">
    <source>
        <dbReference type="Proteomes" id="UP001597183"/>
    </source>
</evidence>
<comment type="caution">
    <text evidence="1">The sequence shown here is derived from an EMBL/GenBank/DDBJ whole genome shotgun (WGS) entry which is preliminary data.</text>
</comment>
<dbReference type="RefSeq" id="WP_317795180.1">
    <property type="nucleotide sequence ID" value="NZ_AP028461.1"/>
</dbReference>
<dbReference type="Proteomes" id="UP001597183">
    <property type="component" value="Unassembled WGS sequence"/>
</dbReference>
<evidence type="ECO:0000313" key="1">
    <source>
        <dbReference type="EMBL" id="MFD1365090.1"/>
    </source>
</evidence>
<sequence>MGLGGIVNCRCWKDAGLDGPIGFDEDGWLDLLDVADPAAYRWYEAGCEHDDFEIAHEDLGSWGGQSAVRQTCAAIGWELLPTLHRFLPTTNDGWIPVADVPALLAELDRYESRVGTVTETVLVDEDTGHSIYGCVAANTSIIGWNRNLQAGIDQDGFFVRSTGLLPRIVFRATRFTQREMPGDRVEFVGDRGRATLRLFLVGHVLPVTPARLAVVTRSKPADSGSGWIASMRRLCAASLATGNPVKWT</sequence>
<reference evidence="2" key="1">
    <citation type="journal article" date="2019" name="Int. J. Syst. Evol. Microbiol.">
        <title>The Global Catalogue of Microorganisms (GCM) 10K type strain sequencing project: providing services to taxonomists for standard genome sequencing and annotation.</title>
        <authorList>
            <consortium name="The Broad Institute Genomics Platform"/>
            <consortium name="The Broad Institute Genome Sequencing Center for Infectious Disease"/>
            <person name="Wu L."/>
            <person name="Ma J."/>
        </authorList>
    </citation>
    <scope>NUCLEOTIDE SEQUENCE [LARGE SCALE GENOMIC DNA]</scope>
    <source>
        <strain evidence="2">CCM 7526</strain>
    </source>
</reference>
<gene>
    <name evidence="1" type="ORF">ACFQ5G_07000</name>
</gene>
<proteinExistence type="predicted"/>
<accession>A0ABW4A4D9</accession>
<protein>
    <submittedName>
        <fullName evidence="1">Uncharacterized protein</fullName>
    </submittedName>
</protein>
<dbReference type="EMBL" id="JBHTMK010000007">
    <property type="protein sequence ID" value="MFD1365090.1"/>
    <property type="molecule type" value="Genomic_DNA"/>
</dbReference>
<keyword evidence="2" id="KW-1185">Reference proteome</keyword>